<dbReference type="InterPro" id="IPR006176">
    <property type="entry name" value="3-OHacyl-CoA_DH_NAD-bd"/>
</dbReference>
<dbReference type="Pfam" id="PF00725">
    <property type="entry name" value="3HCDH"/>
    <property type="match status" value="2"/>
</dbReference>
<dbReference type="GO" id="GO:0006631">
    <property type="term" value="P:fatty acid metabolic process"/>
    <property type="evidence" value="ECO:0007669"/>
    <property type="project" value="InterPro"/>
</dbReference>
<dbReference type="Gene3D" id="3.40.50.720">
    <property type="entry name" value="NAD(P)-binding Rossmann-like Domain"/>
    <property type="match status" value="1"/>
</dbReference>
<accession>A0A650CQS4</accession>
<dbReference type="Proteomes" id="UP000423396">
    <property type="component" value="Chromosome"/>
</dbReference>
<evidence type="ECO:0000259" key="2">
    <source>
        <dbReference type="Pfam" id="PF00725"/>
    </source>
</evidence>
<dbReference type="InterPro" id="IPR006108">
    <property type="entry name" value="3HC_DH_C"/>
</dbReference>
<feature type="domain" description="3-hydroxyacyl-CoA dehydrogenase NAD binding" evidence="3">
    <location>
        <begin position="5"/>
        <end position="180"/>
    </location>
</feature>
<feature type="domain" description="3-hydroxyacyl-CoA dehydrogenase C-terminal" evidence="2">
    <location>
        <begin position="185"/>
        <end position="279"/>
    </location>
</feature>
<organism evidence="4 5">
    <name type="scientific">Stygiolobus azoricus</name>
    <dbReference type="NCBI Taxonomy" id="41675"/>
    <lineage>
        <taxon>Archaea</taxon>
        <taxon>Thermoproteota</taxon>
        <taxon>Thermoprotei</taxon>
        <taxon>Sulfolobales</taxon>
        <taxon>Sulfolobaceae</taxon>
        <taxon>Stygiolobus</taxon>
    </lineage>
</organism>
<dbReference type="EMBL" id="CP045483">
    <property type="protein sequence ID" value="QGR20194.1"/>
    <property type="molecule type" value="Genomic_DNA"/>
</dbReference>
<dbReference type="GO" id="GO:0070403">
    <property type="term" value="F:NAD+ binding"/>
    <property type="evidence" value="ECO:0007669"/>
    <property type="project" value="InterPro"/>
</dbReference>
<dbReference type="PANTHER" id="PTHR48075:SF5">
    <property type="entry name" value="3-HYDROXYBUTYRYL-COA DEHYDROGENASE"/>
    <property type="match status" value="1"/>
</dbReference>
<dbReference type="FunFam" id="3.40.50.720:FF:000009">
    <property type="entry name" value="Fatty oxidation complex, alpha subunit"/>
    <property type="match status" value="1"/>
</dbReference>
<dbReference type="SUPFAM" id="SSF51735">
    <property type="entry name" value="NAD(P)-binding Rossmann-fold domains"/>
    <property type="match status" value="1"/>
</dbReference>
<dbReference type="GeneID" id="42799302"/>
<dbReference type="SUPFAM" id="SSF48179">
    <property type="entry name" value="6-phosphogluconate dehydrogenase C-terminal domain-like"/>
    <property type="match status" value="2"/>
</dbReference>
<protein>
    <submittedName>
        <fullName evidence="4">3-hydroxyacyl-CoA dehydrogenase</fullName>
    </submittedName>
</protein>
<dbReference type="Gene3D" id="1.10.1040.10">
    <property type="entry name" value="N-(1-d-carboxylethyl)-l-norvaline Dehydrogenase, domain 2"/>
    <property type="match status" value="2"/>
</dbReference>
<reference evidence="4 5" key="1">
    <citation type="submission" date="2019-10" db="EMBL/GenBank/DDBJ databases">
        <title>Genome Sequences from Six Type Strain Members of the Archaeal Family Sulfolobaceae: Acidianus ambivalens, Acidianus infernus, Metallosphaera prunae, Stygiolobus azoricus, Sulfolobus metallicus, and Sulfurisphaera ohwakuensis.</title>
        <authorList>
            <person name="Counts J.A."/>
            <person name="Kelly R.M."/>
        </authorList>
    </citation>
    <scope>NUCLEOTIDE SEQUENCE [LARGE SCALE GENOMIC DNA]</scope>
    <source>
        <strain evidence="4 5">FC6</strain>
    </source>
</reference>
<dbReference type="KEGG" id="sazo:D1868_09490"/>
<sequence>MMISKIAVVGAGTMGHGIAEVAALSGFEVALIDISWDFLNKAKERISESLNKLAERKQISDAKAVLDRISFNTSYDIAKDADFAIEAVPEKLELKRTVFRTLDTVMPSHAVLATNTSSIPISDIAEATNRKEKVIGMHFFNPPVIMKLVEVIPSKYTNRETIDLTIDLAKKMNKIPVSLKYEIPGFVSNRIFIRLLQEACREVESGEAKIEEVDSTARNKLKLPMGLFELADYVGLDVVVDIWNVLVVRGTPDVNCLMFKTKVNEKNLGVKTGKGFYTYPAPGKYAKVQLPESSKVDPARLLSLAVNEASWMIENGIVSAKDVDTVMIYGFNFPKGLMEMADEVGLDKILKNLEDIYSKGYQAYKPTELLSKLVSEGKIGKSKGEGFHKY</sequence>
<dbReference type="Pfam" id="PF02737">
    <property type="entry name" value="3HCDH_N"/>
    <property type="match status" value="1"/>
</dbReference>
<evidence type="ECO:0000259" key="3">
    <source>
        <dbReference type="Pfam" id="PF02737"/>
    </source>
</evidence>
<gene>
    <name evidence="4" type="ORF">D1868_09490</name>
</gene>
<dbReference type="AlphaFoldDB" id="A0A650CQS4"/>
<dbReference type="OrthoDB" id="39812at2157"/>
<name>A0A650CQS4_9CREN</name>
<feature type="domain" description="3-hydroxyacyl-CoA dehydrogenase C-terminal" evidence="2">
    <location>
        <begin position="300"/>
        <end position="390"/>
    </location>
</feature>
<evidence type="ECO:0000313" key="5">
    <source>
        <dbReference type="Proteomes" id="UP000423396"/>
    </source>
</evidence>
<evidence type="ECO:0000256" key="1">
    <source>
        <dbReference type="ARBA" id="ARBA00023002"/>
    </source>
</evidence>
<evidence type="ECO:0000313" key="4">
    <source>
        <dbReference type="EMBL" id="QGR20194.1"/>
    </source>
</evidence>
<keyword evidence="5" id="KW-1185">Reference proteome</keyword>
<dbReference type="InterPro" id="IPR013328">
    <property type="entry name" value="6PGD_dom2"/>
</dbReference>
<dbReference type="RefSeq" id="WP_156007643.1">
    <property type="nucleotide sequence ID" value="NZ_CP045483.1"/>
</dbReference>
<dbReference type="InterPro" id="IPR008927">
    <property type="entry name" value="6-PGluconate_DH-like_C_sf"/>
</dbReference>
<dbReference type="InterPro" id="IPR036291">
    <property type="entry name" value="NAD(P)-bd_dom_sf"/>
</dbReference>
<keyword evidence="1" id="KW-0560">Oxidoreductase</keyword>
<dbReference type="PANTHER" id="PTHR48075">
    <property type="entry name" value="3-HYDROXYACYL-COA DEHYDROGENASE FAMILY PROTEIN"/>
    <property type="match status" value="1"/>
</dbReference>
<proteinExistence type="predicted"/>
<dbReference type="GO" id="GO:0016616">
    <property type="term" value="F:oxidoreductase activity, acting on the CH-OH group of donors, NAD or NADP as acceptor"/>
    <property type="evidence" value="ECO:0007669"/>
    <property type="project" value="InterPro"/>
</dbReference>